<evidence type="ECO:0000256" key="1">
    <source>
        <dbReference type="SAM" id="MobiDB-lite"/>
    </source>
</evidence>
<protein>
    <submittedName>
        <fullName evidence="2">Uncharacterized protein</fullName>
    </submittedName>
</protein>
<organism evidence="2 3">
    <name type="scientific">Pseudomonas mosselii</name>
    <dbReference type="NCBI Taxonomy" id="78327"/>
    <lineage>
        <taxon>Bacteria</taxon>
        <taxon>Pseudomonadati</taxon>
        <taxon>Pseudomonadota</taxon>
        <taxon>Gammaproteobacteria</taxon>
        <taxon>Pseudomonadales</taxon>
        <taxon>Pseudomonadaceae</taxon>
        <taxon>Pseudomonas</taxon>
    </lineage>
</organism>
<feature type="compositionally biased region" description="Basic and acidic residues" evidence="1">
    <location>
        <begin position="28"/>
        <end position="44"/>
    </location>
</feature>
<feature type="compositionally biased region" description="Polar residues" evidence="1">
    <location>
        <begin position="10"/>
        <end position="20"/>
    </location>
</feature>
<proteinExistence type="predicted"/>
<dbReference type="EMBL" id="JAOCGG010000011">
    <property type="protein sequence ID" value="MDH1630231.1"/>
    <property type="molecule type" value="Genomic_DNA"/>
</dbReference>
<comment type="caution">
    <text evidence="2">The sequence shown here is derived from an EMBL/GenBank/DDBJ whole genome shotgun (WGS) entry which is preliminary data.</text>
</comment>
<reference evidence="2" key="1">
    <citation type="submission" date="2022-09" db="EMBL/GenBank/DDBJ databases">
        <title>Intensive care unit water sources are persistently colonized with multi-drug resistant bacteria and are the site of extensive horizontal gene transfer of antibiotic resistance genes.</title>
        <authorList>
            <person name="Diorio-Toth L."/>
        </authorList>
    </citation>
    <scope>NUCLEOTIDE SEQUENCE</scope>
    <source>
        <strain evidence="2">GD03782</strain>
    </source>
</reference>
<dbReference type="RefSeq" id="WP_280081430.1">
    <property type="nucleotide sequence ID" value="NZ_JAOCGG010000011.1"/>
</dbReference>
<evidence type="ECO:0000313" key="2">
    <source>
        <dbReference type="EMBL" id="MDH1630231.1"/>
    </source>
</evidence>
<dbReference type="AlphaFoldDB" id="A0AA42RX64"/>
<gene>
    <name evidence="2" type="ORF">N5I14_08245</name>
</gene>
<sequence length="44" mass="4617">MTLPEKRQDASASSASSGNCQAAKAAKQKIDVKGDARTDRQPQA</sequence>
<feature type="region of interest" description="Disordered" evidence="1">
    <location>
        <begin position="1"/>
        <end position="44"/>
    </location>
</feature>
<dbReference type="Proteomes" id="UP001160882">
    <property type="component" value="Unassembled WGS sequence"/>
</dbReference>
<accession>A0AA42RX64</accession>
<evidence type="ECO:0000313" key="3">
    <source>
        <dbReference type="Proteomes" id="UP001160882"/>
    </source>
</evidence>
<name>A0AA42RX64_9PSED</name>